<proteinExistence type="predicted"/>
<dbReference type="Pfam" id="PF22167">
    <property type="entry name" value="PH0730-like_N"/>
    <property type="match status" value="1"/>
</dbReference>
<dbReference type="AlphaFoldDB" id="A0A2R7Y9X2"/>
<comment type="caution">
    <text evidence="7">The sequence shown here is derived from an EMBL/GenBank/DDBJ whole genome shotgun (WGS) entry which is preliminary data.</text>
</comment>
<evidence type="ECO:0008006" key="9">
    <source>
        <dbReference type="Google" id="ProtNLM"/>
    </source>
</evidence>
<keyword evidence="2" id="KW-0547">Nucleotide-binding</keyword>
<keyword evidence="1" id="KW-0436">Ligase</keyword>
<name>A0A2R7Y9X2_9ARCH</name>
<dbReference type="InterPro" id="IPR036390">
    <property type="entry name" value="WH_DNA-bd_sf"/>
</dbReference>
<evidence type="ECO:0000256" key="2">
    <source>
        <dbReference type="ARBA" id="ARBA00022741"/>
    </source>
</evidence>
<dbReference type="InterPro" id="IPR036388">
    <property type="entry name" value="WH-like_DNA-bd_sf"/>
</dbReference>
<dbReference type="GO" id="GO:0004812">
    <property type="term" value="F:aminoacyl-tRNA ligase activity"/>
    <property type="evidence" value="ECO:0007669"/>
    <property type="project" value="InterPro"/>
</dbReference>
<dbReference type="InterPro" id="IPR004115">
    <property type="entry name" value="GAD-like_sf"/>
</dbReference>
<dbReference type="SUPFAM" id="SSF46785">
    <property type="entry name" value="Winged helix' DNA-binding domain"/>
    <property type="match status" value="1"/>
</dbReference>
<dbReference type="Gene3D" id="1.10.10.10">
    <property type="entry name" value="Winged helix-like DNA-binding domain superfamily/Winged helix DNA-binding domain"/>
    <property type="match status" value="1"/>
</dbReference>
<dbReference type="Proteomes" id="UP000244066">
    <property type="component" value="Unassembled WGS sequence"/>
</dbReference>
<protein>
    <recommendedName>
        <fullName evidence="9">DUF4443 domain-containing protein</fullName>
    </recommendedName>
</protein>
<dbReference type="GO" id="GO:0005737">
    <property type="term" value="C:cytoplasm"/>
    <property type="evidence" value="ECO:0007669"/>
    <property type="project" value="InterPro"/>
</dbReference>
<dbReference type="SUPFAM" id="SSF55261">
    <property type="entry name" value="GAD domain-like"/>
    <property type="match status" value="1"/>
</dbReference>
<evidence type="ECO:0000313" key="8">
    <source>
        <dbReference type="Proteomes" id="UP000244066"/>
    </source>
</evidence>
<keyword evidence="3" id="KW-0067">ATP-binding</keyword>
<feature type="domain" description="PH0730-like N-terminal" evidence="6">
    <location>
        <begin position="29"/>
        <end position="85"/>
    </location>
</feature>
<dbReference type="GO" id="GO:0005524">
    <property type="term" value="F:ATP binding"/>
    <property type="evidence" value="ECO:0007669"/>
    <property type="project" value="UniProtKB-KW"/>
</dbReference>
<dbReference type="Pfam" id="PF14544">
    <property type="entry name" value="DUF4443"/>
    <property type="match status" value="1"/>
</dbReference>
<reference evidence="7 8" key="1">
    <citation type="submission" date="2017-04" db="EMBL/GenBank/DDBJ databases">
        <title>Draft Aigarchaeota genome from a New Zealand hot spring.</title>
        <authorList>
            <person name="Reysenbach A.-L."/>
            <person name="Donaho J.A."/>
            <person name="Gerhart J."/>
            <person name="Kelley J.F."/>
            <person name="Kouba K."/>
            <person name="Podar M."/>
            <person name="Stott M."/>
        </authorList>
    </citation>
    <scope>NUCLEOTIDE SEQUENCE [LARGE SCALE GENOMIC DNA]</scope>
    <source>
        <strain evidence="7">NZ13_MG1</strain>
    </source>
</reference>
<evidence type="ECO:0000256" key="3">
    <source>
        <dbReference type="ARBA" id="ARBA00022840"/>
    </source>
</evidence>
<feature type="domain" description="DUF4443" evidence="5">
    <location>
        <begin position="110"/>
        <end position="204"/>
    </location>
</feature>
<dbReference type="Gene3D" id="3.30.1360.30">
    <property type="entry name" value="GAD-like domain"/>
    <property type="match status" value="1"/>
</dbReference>
<organism evidence="7 8">
    <name type="scientific">Candidatus Terraquivivens tikiterensis</name>
    <dbReference type="NCBI Taxonomy" id="1980982"/>
    <lineage>
        <taxon>Archaea</taxon>
        <taxon>Nitrososphaerota</taxon>
        <taxon>Candidatus Wolframiiraptoraceae</taxon>
        <taxon>Candidatus Terraquivivens</taxon>
    </lineage>
</organism>
<dbReference type="GO" id="GO:0006412">
    <property type="term" value="P:translation"/>
    <property type="evidence" value="ECO:0007669"/>
    <property type="project" value="UniProtKB-KW"/>
</dbReference>
<dbReference type="InterPro" id="IPR029349">
    <property type="entry name" value="DUF4443"/>
</dbReference>
<evidence type="ECO:0000313" key="7">
    <source>
        <dbReference type="EMBL" id="PUA34340.1"/>
    </source>
</evidence>
<dbReference type="EMBL" id="NDWU01000001">
    <property type="protein sequence ID" value="PUA34340.1"/>
    <property type="molecule type" value="Genomic_DNA"/>
</dbReference>
<sequence>MLSVHRQIGRLAKEGAPGPSPSFTTPHILMALLLLGDKGSLGRKRIAEELGLGEGVVRTVIGRLKRHSLVKASRSGCSLTDKGRKLYESLRKRIGEFVELAGNMPWGYRYSIGVKVRGMASLLRMGLEERDAAVRAGADAAMAIAMQGGRLLMPGVSDLSEEQPSFASMIVSKFKPSDGDVVLIAGSNDKVKALYGALAAAYELLGRAGQASKTSARHR</sequence>
<evidence type="ECO:0000259" key="6">
    <source>
        <dbReference type="Pfam" id="PF22167"/>
    </source>
</evidence>
<evidence type="ECO:0000256" key="4">
    <source>
        <dbReference type="ARBA" id="ARBA00022917"/>
    </source>
</evidence>
<keyword evidence="4" id="KW-0648">Protein biosynthesis</keyword>
<evidence type="ECO:0000256" key="1">
    <source>
        <dbReference type="ARBA" id="ARBA00022598"/>
    </source>
</evidence>
<accession>A0A2R7Y9X2</accession>
<evidence type="ECO:0000259" key="5">
    <source>
        <dbReference type="Pfam" id="PF14544"/>
    </source>
</evidence>
<gene>
    <name evidence="7" type="ORF">B9J98_00400</name>
</gene>
<dbReference type="InterPro" id="IPR054039">
    <property type="entry name" value="PH0730-like_N"/>
</dbReference>